<name>A0A7T8KDZ2_CALRO</name>
<proteinExistence type="predicted"/>
<reference evidence="2" key="1">
    <citation type="submission" date="2021-01" db="EMBL/GenBank/DDBJ databases">
        <title>Caligus Genome Assembly.</title>
        <authorList>
            <person name="Gallardo-Escarate C."/>
        </authorList>
    </citation>
    <scope>NUCLEOTIDE SEQUENCE [LARGE SCALE GENOMIC DNA]</scope>
</reference>
<gene>
    <name evidence="1" type="ORF">FKW44_006931</name>
</gene>
<dbReference type="AlphaFoldDB" id="A0A7T8KDZ2"/>
<dbReference type="Proteomes" id="UP000595437">
    <property type="component" value="Chromosome 4"/>
</dbReference>
<evidence type="ECO:0000313" key="2">
    <source>
        <dbReference type="Proteomes" id="UP000595437"/>
    </source>
</evidence>
<keyword evidence="2" id="KW-1185">Reference proteome</keyword>
<evidence type="ECO:0000313" key="1">
    <source>
        <dbReference type="EMBL" id="QQP54182.1"/>
    </source>
</evidence>
<sequence length="72" mass="8220">MTIRRKLVELREGNKRRKMELSRSEAILQEQVAHPEQTNLPPPEDKGLLPPTISLSSLSMDVPNIVLFQERG</sequence>
<protein>
    <submittedName>
        <fullName evidence="1">Uncharacterized protein</fullName>
    </submittedName>
</protein>
<organism evidence="1 2">
    <name type="scientific">Caligus rogercresseyi</name>
    <name type="common">Sea louse</name>
    <dbReference type="NCBI Taxonomy" id="217165"/>
    <lineage>
        <taxon>Eukaryota</taxon>
        <taxon>Metazoa</taxon>
        <taxon>Ecdysozoa</taxon>
        <taxon>Arthropoda</taxon>
        <taxon>Crustacea</taxon>
        <taxon>Multicrustacea</taxon>
        <taxon>Hexanauplia</taxon>
        <taxon>Copepoda</taxon>
        <taxon>Siphonostomatoida</taxon>
        <taxon>Caligidae</taxon>
        <taxon>Caligus</taxon>
    </lineage>
</organism>
<dbReference type="EMBL" id="CP045893">
    <property type="protein sequence ID" value="QQP54182.1"/>
    <property type="molecule type" value="Genomic_DNA"/>
</dbReference>
<accession>A0A7T8KDZ2</accession>